<evidence type="ECO:0000256" key="1">
    <source>
        <dbReference type="SAM" id="MobiDB-lite"/>
    </source>
</evidence>
<proteinExistence type="predicted"/>
<name>A0A7S2HJY3_9DINO</name>
<reference evidence="2" key="1">
    <citation type="submission" date="2021-01" db="EMBL/GenBank/DDBJ databases">
        <authorList>
            <person name="Corre E."/>
            <person name="Pelletier E."/>
            <person name="Niang G."/>
            <person name="Scheremetjew M."/>
            <person name="Finn R."/>
            <person name="Kale V."/>
            <person name="Holt S."/>
            <person name="Cochrane G."/>
            <person name="Meng A."/>
            <person name="Brown T."/>
            <person name="Cohen L."/>
        </authorList>
    </citation>
    <scope>NUCLEOTIDE SEQUENCE</scope>
    <source>
        <strain evidence="2">CCMP2222</strain>
    </source>
</reference>
<feature type="region of interest" description="Disordered" evidence="1">
    <location>
        <begin position="44"/>
        <end position="122"/>
    </location>
</feature>
<sequence length="122" mass="13177">MRGWEIRGDCALCGQATVLGYSLLDDETEKPVFWCCGCIDERSDWVIPEPTPGEETGDEAEGTEKPRPETLDEDAGSADAHPAYSEAPQELEPPAKRARCEGPEDAREARGEAMEAPAGKVA</sequence>
<gene>
    <name evidence="2" type="ORF">AAND1436_LOCUS35402</name>
</gene>
<protein>
    <submittedName>
        <fullName evidence="2">Uncharacterized protein</fullName>
    </submittedName>
</protein>
<dbReference type="AlphaFoldDB" id="A0A7S2HJY3"/>
<dbReference type="EMBL" id="HBGQ01073892">
    <property type="protein sequence ID" value="CAD9492684.1"/>
    <property type="molecule type" value="Transcribed_RNA"/>
</dbReference>
<feature type="compositionally biased region" description="Basic and acidic residues" evidence="1">
    <location>
        <begin position="93"/>
        <end position="113"/>
    </location>
</feature>
<evidence type="ECO:0000313" key="2">
    <source>
        <dbReference type="EMBL" id="CAD9492684.1"/>
    </source>
</evidence>
<accession>A0A7S2HJY3</accession>
<organism evidence="2">
    <name type="scientific">Alexandrium andersonii</name>
    <dbReference type="NCBI Taxonomy" id="327968"/>
    <lineage>
        <taxon>Eukaryota</taxon>
        <taxon>Sar</taxon>
        <taxon>Alveolata</taxon>
        <taxon>Dinophyceae</taxon>
        <taxon>Gonyaulacales</taxon>
        <taxon>Pyrocystaceae</taxon>
        <taxon>Alexandrium</taxon>
    </lineage>
</organism>